<keyword evidence="1" id="KW-0812">Transmembrane</keyword>
<feature type="transmembrane region" description="Helical" evidence="1">
    <location>
        <begin position="113"/>
        <end position="133"/>
    </location>
</feature>
<keyword evidence="1" id="KW-0472">Membrane</keyword>
<name>A0ABV5NNQ8_9ACTN</name>
<accession>A0ABV5NNQ8</accession>
<organism evidence="2 3">
    <name type="scientific">Nonomuraea salmonea</name>
    <dbReference type="NCBI Taxonomy" id="46181"/>
    <lineage>
        <taxon>Bacteria</taxon>
        <taxon>Bacillati</taxon>
        <taxon>Actinomycetota</taxon>
        <taxon>Actinomycetes</taxon>
        <taxon>Streptosporangiales</taxon>
        <taxon>Streptosporangiaceae</taxon>
        <taxon>Nonomuraea</taxon>
    </lineage>
</organism>
<reference evidence="2 3" key="1">
    <citation type="submission" date="2024-09" db="EMBL/GenBank/DDBJ databases">
        <authorList>
            <person name="Sun Q."/>
            <person name="Mori K."/>
        </authorList>
    </citation>
    <scope>NUCLEOTIDE SEQUENCE [LARGE SCALE GENOMIC DNA]</scope>
    <source>
        <strain evidence="2 3">JCM 3324</strain>
    </source>
</reference>
<sequence>MRDEFESRESWPFECLRCLHVWEEDYVVRHLSDGHGHTVQVWLRHGVPVQPPWSGPCCPACGSSSLTSFPPGYLDRHPELVAADPLPPARVPALPVEPARQRPAVRAGLPRRLLIVTGLPVLALVAYELYRYLLISGVPHH</sequence>
<dbReference type="EMBL" id="JBHMCF010000019">
    <property type="protein sequence ID" value="MFB9471941.1"/>
    <property type="molecule type" value="Genomic_DNA"/>
</dbReference>
<evidence type="ECO:0000256" key="1">
    <source>
        <dbReference type="SAM" id="Phobius"/>
    </source>
</evidence>
<keyword evidence="3" id="KW-1185">Reference proteome</keyword>
<comment type="caution">
    <text evidence="2">The sequence shown here is derived from an EMBL/GenBank/DDBJ whole genome shotgun (WGS) entry which is preliminary data.</text>
</comment>
<keyword evidence="1" id="KW-1133">Transmembrane helix</keyword>
<dbReference type="RefSeq" id="WP_364373355.1">
    <property type="nucleotide sequence ID" value="NZ_JBHMCF010000019.1"/>
</dbReference>
<evidence type="ECO:0000313" key="3">
    <source>
        <dbReference type="Proteomes" id="UP001589568"/>
    </source>
</evidence>
<gene>
    <name evidence="2" type="ORF">ACFFR3_20705</name>
</gene>
<dbReference type="Proteomes" id="UP001589568">
    <property type="component" value="Unassembled WGS sequence"/>
</dbReference>
<evidence type="ECO:0000313" key="2">
    <source>
        <dbReference type="EMBL" id="MFB9471941.1"/>
    </source>
</evidence>
<proteinExistence type="predicted"/>
<evidence type="ECO:0008006" key="4">
    <source>
        <dbReference type="Google" id="ProtNLM"/>
    </source>
</evidence>
<protein>
    <recommendedName>
        <fullName evidence="4">C2H2-type domain-containing protein</fullName>
    </recommendedName>
</protein>